<accession>A0A5C5Z345</accession>
<evidence type="ECO:0000313" key="2">
    <source>
        <dbReference type="EMBL" id="TWT81367.1"/>
    </source>
</evidence>
<dbReference type="Proteomes" id="UP000315010">
    <property type="component" value="Unassembled WGS sequence"/>
</dbReference>
<evidence type="ECO:0000313" key="3">
    <source>
        <dbReference type="Proteomes" id="UP000315010"/>
    </source>
</evidence>
<dbReference type="Gene3D" id="3.10.450.50">
    <property type="match status" value="1"/>
</dbReference>
<dbReference type="Pfam" id="PF14534">
    <property type="entry name" value="DUF4440"/>
    <property type="match status" value="1"/>
</dbReference>
<dbReference type="RefSeq" id="WP_146397267.1">
    <property type="nucleotide sequence ID" value="NZ_SJPJ01000001.1"/>
</dbReference>
<dbReference type="EMBL" id="SJPJ01000001">
    <property type="protein sequence ID" value="TWT81367.1"/>
    <property type="molecule type" value="Genomic_DNA"/>
</dbReference>
<evidence type="ECO:0000259" key="1">
    <source>
        <dbReference type="Pfam" id="PF14534"/>
    </source>
</evidence>
<dbReference type="PROSITE" id="PS51257">
    <property type="entry name" value="PROKAR_LIPOPROTEIN"/>
    <property type="match status" value="1"/>
</dbReference>
<dbReference type="InterPro" id="IPR032710">
    <property type="entry name" value="NTF2-like_dom_sf"/>
</dbReference>
<dbReference type="InterPro" id="IPR011944">
    <property type="entry name" value="Steroid_delta5-4_isomerase"/>
</dbReference>
<proteinExistence type="predicted"/>
<dbReference type="OrthoDB" id="263788at2"/>
<name>A0A5C5Z345_9BACT</name>
<feature type="domain" description="DUF4440" evidence="1">
    <location>
        <begin position="35"/>
        <end position="142"/>
    </location>
</feature>
<dbReference type="AlphaFoldDB" id="A0A5C5Z345"/>
<protein>
    <recommendedName>
        <fullName evidence="1">DUF4440 domain-containing protein</fullName>
    </recommendedName>
</protein>
<gene>
    <name evidence="2" type="ORF">CA13_28190</name>
</gene>
<keyword evidence="3" id="KW-1185">Reference proteome</keyword>
<comment type="caution">
    <text evidence="2">The sequence shown here is derived from an EMBL/GenBank/DDBJ whole genome shotgun (WGS) entry which is preliminary data.</text>
</comment>
<dbReference type="NCBIfam" id="TIGR02246">
    <property type="entry name" value="SgcJ/EcaC family oxidoreductase"/>
    <property type="match status" value="1"/>
</dbReference>
<dbReference type="SUPFAM" id="SSF54427">
    <property type="entry name" value="NTF2-like"/>
    <property type="match status" value="1"/>
</dbReference>
<organism evidence="2 3">
    <name type="scientific">Novipirellula herctigrandis</name>
    <dbReference type="NCBI Taxonomy" id="2527986"/>
    <lineage>
        <taxon>Bacteria</taxon>
        <taxon>Pseudomonadati</taxon>
        <taxon>Planctomycetota</taxon>
        <taxon>Planctomycetia</taxon>
        <taxon>Pirellulales</taxon>
        <taxon>Pirellulaceae</taxon>
        <taxon>Novipirellula</taxon>
    </lineage>
</organism>
<sequence length="297" mass="32760">MRVAVTIVSTFMFVACGFAQDNSPPPKLSADQQAIRKNAEAFVAAFDKGDAKAVASFWAKKGEMSLDGEPVAVGREQVAASYADYFKDNEGAKIEVNIESIRVLGPNLAIERGSSEVLNDADDSVIDAYRLIYAKEDGKWLIASADIQQEVIQPPFDWKEELGFLVGKWTTKDGDWSANTEFEWALGGNFLKRTFTIKDGDEEDRTGIQLIGWDASEQLITSWTFGVDGGHGRARWFRDGDQWIVESDGVSPNGEIVLAHNIITPLDDDAFRWQSTGRSIAGVALEDTETVRVSRVK</sequence>
<reference evidence="2 3" key="1">
    <citation type="submission" date="2019-02" db="EMBL/GenBank/DDBJ databases">
        <title>Deep-cultivation of Planctomycetes and their phenomic and genomic characterization uncovers novel biology.</title>
        <authorList>
            <person name="Wiegand S."/>
            <person name="Jogler M."/>
            <person name="Boedeker C."/>
            <person name="Pinto D."/>
            <person name="Vollmers J."/>
            <person name="Rivas-Marin E."/>
            <person name="Kohn T."/>
            <person name="Peeters S.H."/>
            <person name="Heuer A."/>
            <person name="Rast P."/>
            <person name="Oberbeckmann S."/>
            <person name="Bunk B."/>
            <person name="Jeske O."/>
            <person name="Meyerdierks A."/>
            <person name="Storesund J.E."/>
            <person name="Kallscheuer N."/>
            <person name="Luecker S."/>
            <person name="Lage O.M."/>
            <person name="Pohl T."/>
            <person name="Merkel B.J."/>
            <person name="Hornburger P."/>
            <person name="Mueller R.-W."/>
            <person name="Bruemmer F."/>
            <person name="Labrenz M."/>
            <person name="Spormann A.M."/>
            <person name="Op Den Camp H."/>
            <person name="Overmann J."/>
            <person name="Amann R."/>
            <person name="Jetten M.S.M."/>
            <person name="Mascher T."/>
            <person name="Medema M.H."/>
            <person name="Devos D.P."/>
            <person name="Kaster A.-K."/>
            <person name="Ovreas L."/>
            <person name="Rohde M."/>
            <person name="Galperin M.Y."/>
            <person name="Jogler C."/>
        </authorList>
    </citation>
    <scope>NUCLEOTIDE SEQUENCE [LARGE SCALE GENOMIC DNA]</scope>
    <source>
        <strain evidence="2 3">CA13</strain>
    </source>
</reference>
<dbReference type="InterPro" id="IPR027843">
    <property type="entry name" value="DUF4440"/>
</dbReference>